<name>A0ABP4ZPE0_9MICO</name>
<dbReference type="Proteomes" id="UP001501094">
    <property type="component" value="Unassembled WGS sequence"/>
</dbReference>
<feature type="transmembrane region" description="Helical" evidence="1">
    <location>
        <begin position="55"/>
        <end position="73"/>
    </location>
</feature>
<keyword evidence="1" id="KW-1133">Transmembrane helix</keyword>
<gene>
    <name evidence="2" type="ORF">GCM10009751_18930</name>
</gene>
<dbReference type="EMBL" id="BAAANL010000003">
    <property type="protein sequence ID" value="GAA1861461.1"/>
    <property type="molecule type" value="Genomic_DNA"/>
</dbReference>
<protein>
    <recommendedName>
        <fullName evidence="4">ATP synthase protein I</fullName>
    </recommendedName>
</protein>
<evidence type="ECO:0000313" key="3">
    <source>
        <dbReference type="Proteomes" id="UP001501094"/>
    </source>
</evidence>
<organism evidence="2 3">
    <name type="scientific">Myceligenerans crystallogenes</name>
    <dbReference type="NCBI Taxonomy" id="316335"/>
    <lineage>
        <taxon>Bacteria</taxon>
        <taxon>Bacillati</taxon>
        <taxon>Actinomycetota</taxon>
        <taxon>Actinomycetes</taxon>
        <taxon>Micrococcales</taxon>
        <taxon>Promicromonosporaceae</taxon>
        <taxon>Myceligenerans</taxon>
    </lineage>
</organism>
<evidence type="ECO:0000313" key="2">
    <source>
        <dbReference type="EMBL" id="GAA1861461.1"/>
    </source>
</evidence>
<reference evidence="3" key="1">
    <citation type="journal article" date="2019" name="Int. J. Syst. Evol. Microbiol.">
        <title>The Global Catalogue of Microorganisms (GCM) 10K type strain sequencing project: providing services to taxonomists for standard genome sequencing and annotation.</title>
        <authorList>
            <consortium name="The Broad Institute Genomics Platform"/>
            <consortium name="The Broad Institute Genome Sequencing Center for Infectious Disease"/>
            <person name="Wu L."/>
            <person name="Ma J."/>
        </authorList>
    </citation>
    <scope>NUCLEOTIDE SEQUENCE [LARGE SCALE GENOMIC DNA]</scope>
    <source>
        <strain evidence="3">JCM 14326</strain>
    </source>
</reference>
<accession>A0ABP4ZPE0</accession>
<comment type="caution">
    <text evidence="2">The sequence shown here is derived from an EMBL/GenBank/DDBJ whole genome shotgun (WGS) entry which is preliminary data.</text>
</comment>
<keyword evidence="3" id="KW-1185">Reference proteome</keyword>
<evidence type="ECO:0000256" key="1">
    <source>
        <dbReference type="SAM" id="Phobius"/>
    </source>
</evidence>
<feature type="transmembrane region" description="Helical" evidence="1">
    <location>
        <begin position="85"/>
        <end position="106"/>
    </location>
</feature>
<feature type="transmembrane region" description="Helical" evidence="1">
    <location>
        <begin position="21"/>
        <end position="43"/>
    </location>
</feature>
<keyword evidence="1" id="KW-0472">Membrane</keyword>
<keyword evidence="1" id="KW-0812">Transmembrane</keyword>
<feature type="transmembrane region" description="Helical" evidence="1">
    <location>
        <begin position="112"/>
        <end position="133"/>
    </location>
</feature>
<proteinExistence type="predicted"/>
<sequence>MLIRPVNFQHESDTVSKALPLLRSLLALLVVEAGAAAAFALAVLGELISGRSGSVGVSIFLVLALAGAAWGLVAAGRSLFRGGRVARGAIITWQLFQVLAGLMAALGGGPAWVVICGWTAVLIAVAAVVLMMLPPVIEQTTRTSVQED</sequence>
<evidence type="ECO:0008006" key="4">
    <source>
        <dbReference type="Google" id="ProtNLM"/>
    </source>
</evidence>